<name>F2RPV4_TRIT1</name>
<keyword evidence="2" id="KW-1185">Reference proteome</keyword>
<dbReference type="EMBL" id="GG698479">
    <property type="protein sequence ID" value="EGD93339.1"/>
    <property type="molecule type" value="Genomic_DNA"/>
</dbReference>
<gene>
    <name evidence="1" type="ORF">TESG_00886</name>
</gene>
<organism evidence="1 2">
    <name type="scientific">Trichophyton tonsurans (strain CBS 112818)</name>
    <name type="common">Scalp ringworm fungus</name>
    <dbReference type="NCBI Taxonomy" id="647933"/>
    <lineage>
        <taxon>Eukaryota</taxon>
        <taxon>Fungi</taxon>
        <taxon>Dikarya</taxon>
        <taxon>Ascomycota</taxon>
        <taxon>Pezizomycotina</taxon>
        <taxon>Eurotiomycetes</taxon>
        <taxon>Eurotiomycetidae</taxon>
        <taxon>Onygenales</taxon>
        <taxon>Arthrodermataceae</taxon>
        <taxon>Trichophyton</taxon>
    </lineage>
</organism>
<accession>F2RPV4</accession>
<proteinExistence type="predicted"/>
<evidence type="ECO:0000313" key="2">
    <source>
        <dbReference type="Proteomes" id="UP000009172"/>
    </source>
</evidence>
<protein>
    <submittedName>
        <fullName evidence="1">Uncharacterized protein</fullName>
    </submittedName>
</protein>
<evidence type="ECO:0000313" key="1">
    <source>
        <dbReference type="EMBL" id="EGD93339.1"/>
    </source>
</evidence>
<dbReference type="HOGENOM" id="CLU_314757_0_0_1"/>
<dbReference type="Proteomes" id="UP000009172">
    <property type="component" value="Unassembled WGS sequence"/>
</dbReference>
<dbReference type="AlphaFoldDB" id="F2RPV4"/>
<sequence>MATLSPTAQERLLAIDRKAPWPQQRRDKPITTSSTADVLVLPWEDAYTSVTNQSDAPLLEAKNSEDTAPYLVTHQVQFPILRKVLTELIRGLAKSGPEGVNQIPYAAWIVAFGGEDILVDEALSYIDPEIKAMENHPLSKMSLDRVRDLQGDIDWPPYSGYLSYITDSGCSTYWRAYVGQSNNPQRRIGEHIRAVLTGAQNTLHYYVFSCGEGRRALNFIRLWTIKRESFTDLDGIKSIIHNLLEMAMCRAFQSLPGTELDRYFSCPQEQGWQNLGLNIISPLLQGLYLSPNSRRDFILNLKDSRDPEIRRWPDVRCQQRRDTSAKTSINDNVPKLQPGNYREFLKDGLKKYGLDRLSFKPEQNIFSSVSFDIHQIMRSYTEQLSVNAKVPLAVPFGTLNARVGFVLDYSHMSVNITSENSFLDDTTTKIPWGLSKCGFTEKNSLIMTFNHQSHLHFCINAPIQRALPDQVLLDRLTKDIVQASNLRIVFLCGSNAESFLNLQTAETASRSSISGPFKIQFSKSGVAFYLEKTSLAIIRIFIIAPNFLTNLGTRYWRDGNKAAELLNFARYLTDTPGIRPYVYESYSAISNILRYAEKERSGDLITWDMMAPGVQEWLFRKGFKDVGESRDLERLAGSIPTALLMFLHVLQTAKINDGRADQNVLPRHPSRRDKATGRFDIENFHEVKLFCSKILARRESEEGSEEPGYLISRASDPLENYPSKGLTGAGHDNPTLQEMEEFVDEDNCNELEDLANLMSLRTDGTYEVELDVPLTKMLIYQTPSRLSWVHKSHDIFEELQSCGRVYEGSIDRKILCVDIGWMKICLHNPYFILYRQARIQIELLGPGERHKYAYAIQTKPHDDANRLAFRATCVSSDGEEIEEYPRSSGEKTAYKVDSLIDRIEGKSLQTIAQTKRRYVKLDIRNNPLPGLKFIGGWGLHIRYPRVRE</sequence>
<reference evidence="2" key="1">
    <citation type="journal article" date="2012" name="MBio">
        <title>Comparative genome analysis of Trichophyton rubrum and related dermatophytes reveals candidate genes involved in infection.</title>
        <authorList>
            <person name="Martinez D.A."/>
            <person name="Oliver B.G."/>
            <person name="Graeser Y."/>
            <person name="Goldberg J.M."/>
            <person name="Li W."/>
            <person name="Martinez-Rossi N.M."/>
            <person name="Monod M."/>
            <person name="Shelest E."/>
            <person name="Barton R.C."/>
            <person name="Birch E."/>
            <person name="Brakhage A.A."/>
            <person name="Chen Z."/>
            <person name="Gurr S.J."/>
            <person name="Heiman D."/>
            <person name="Heitman J."/>
            <person name="Kosti I."/>
            <person name="Rossi A."/>
            <person name="Saif S."/>
            <person name="Samalova M."/>
            <person name="Saunders C.W."/>
            <person name="Shea T."/>
            <person name="Summerbell R.C."/>
            <person name="Xu J."/>
            <person name="Young S."/>
            <person name="Zeng Q."/>
            <person name="Birren B.W."/>
            <person name="Cuomo C.A."/>
            <person name="White T.C."/>
        </authorList>
    </citation>
    <scope>NUCLEOTIDE SEQUENCE [LARGE SCALE GENOMIC DNA]</scope>
    <source>
        <strain evidence="2">CBS 112818</strain>
    </source>
</reference>